<dbReference type="STRING" id="39966.A0A369KFJ4"/>
<dbReference type="AlphaFoldDB" id="A0A369KFJ4"/>
<feature type="region of interest" description="Disordered" evidence="1">
    <location>
        <begin position="68"/>
        <end position="104"/>
    </location>
</feature>
<comment type="caution">
    <text evidence="3">The sequence shown here is derived from an EMBL/GenBank/DDBJ whole genome shotgun (WGS) entry which is preliminary data.</text>
</comment>
<feature type="domain" description="Ribonuclease H1 N-terminal" evidence="2">
    <location>
        <begin position="203"/>
        <end position="244"/>
    </location>
</feature>
<dbReference type="EMBL" id="LUEZ02000005">
    <property type="protein sequence ID" value="RDB30553.1"/>
    <property type="molecule type" value="Genomic_DNA"/>
</dbReference>
<dbReference type="SUPFAM" id="SSF55658">
    <property type="entry name" value="L9 N-domain-like"/>
    <property type="match status" value="1"/>
</dbReference>
<reference evidence="3" key="1">
    <citation type="submission" date="2018-04" db="EMBL/GenBank/DDBJ databases">
        <title>Whole genome sequencing of Hypsizygus marmoreus.</title>
        <authorList>
            <person name="Choi I.-G."/>
            <person name="Min B."/>
            <person name="Kim J.-G."/>
            <person name="Kim S."/>
            <person name="Oh Y.-L."/>
            <person name="Kong W.-S."/>
            <person name="Park H."/>
            <person name="Jeong J."/>
            <person name="Song E.-S."/>
        </authorList>
    </citation>
    <scope>NUCLEOTIDE SEQUENCE [LARGE SCALE GENOMIC DNA]</scope>
    <source>
        <strain evidence="3">51987-8</strain>
    </source>
</reference>
<gene>
    <name evidence="3" type="ORF">Hypma_007023</name>
</gene>
<dbReference type="Proteomes" id="UP000076154">
    <property type="component" value="Unassembled WGS sequence"/>
</dbReference>
<keyword evidence="4" id="KW-1185">Reference proteome</keyword>
<evidence type="ECO:0000313" key="4">
    <source>
        <dbReference type="Proteomes" id="UP000076154"/>
    </source>
</evidence>
<dbReference type="Pfam" id="PF01693">
    <property type="entry name" value="Cauli_VI"/>
    <property type="match status" value="1"/>
</dbReference>
<dbReference type="OrthoDB" id="3270804at2759"/>
<dbReference type="InterPro" id="IPR037056">
    <property type="entry name" value="RNase_H1_N_sf"/>
</dbReference>
<name>A0A369KFJ4_HYPMA</name>
<proteinExistence type="predicted"/>
<dbReference type="InParanoid" id="A0A369KFJ4"/>
<evidence type="ECO:0000259" key="2">
    <source>
        <dbReference type="Pfam" id="PF01693"/>
    </source>
</evidence>
<accession>A0A369KFJ4</accession>
<dbReference type="InterPro" id="IPR011320">
    <property type="entry name" value="RNase_H1_N"/>
</dbReference>
<feature type="region of interest" description="Disordered" evidence="1">
    <location>
        <begin position="171"/>
        <end position="196"/>
    </location>
</feature>
<feature type="compositionally biased region" description="Low complexity" evidence="1">
    <location>
        <begin position="75"/>
        <end position="102"/>
    </location>
</feature>
<protein>
    <recommendedName>
        <fullName evidence="2">Ribonuclease H1 N-terminal domain-containing protein</fullName>
    </recommendedName>
</protein>
<evidence type="ECO:0000256" key="1">
    <source>
        <dbReference type="SAM" id="MobiDB-lite"/>
    </source>
</evidence>
<dbReference type="Gene3D" id="3.40.970.10">
    <property type="entry name" value="Ribonuclease H1, N-terminal domain"/>
    <property type="match status" value="1"/>
</dbReference>
<evidence type="ECO:0000313" key="3">
    <source>
        <dbReference type="EMBL" id="RDB30553.1"/>
    </source>
</evidence>
<dbReference type="InterPro" id="IPR009027">
    <property type="entry name" value="Ribosomal_bL9/RNase_H1_N"/>
</dbReference>
<feature type="compositionally biased region" description="Acidic residues" evidence="1">
    <location>
        <begin position="180"/>
        <end position="196"/>
    </location>
</feature>
<sequence length="258" mass="25830">MTQTNGPNESGTVDVPDSSMPLADILRILSLGGRLTLRVGSPPSTTTLTASSNPGPLLTAVPGLISVTTSSPGANTTVPLTGPPNGTGPSTASSTSSNAVPNGADLADPSVAAGGGGVPQVTPPVVLSLTSSGVDAAGAGVSLAMATAVPVGPSLPCGSCLAAGCRPPLPPSSTISISDSESDESEDEDEPGEEDLTDVSIRWYCVTTGRRVGVIPHWEDVSPYVTGVSRACFRRHRTRALAHAAFARAMQAGTVHIV</sequence>
<organism evidence="3 4">
    <name type="scientific">Hypsizygus marmoreus</name>
    <name type="common">White beech mushroom</name>
    <name type="synonym">Agaricus marmoreus</name>
    <dbReference type="NCBI Taxonomy" id="39966"/>
    <lineage>
        <taxon>Eukaryota</taxon>
        <taxon>Fungi</taxon>
        <taxon>Dikarya</taxon>
        <taxon>Basidiomycota</taxon>
        <taxon>Agaricomycotina</taxon>
        <taxon>Agaricomycetes</taxon>
        <taxon>Agaricomycetidae</taxon>
        <taxon>Agaricales</taxon>
        <taxon>Tricholomatineae</taxon>
        <taxon>Lyophyllaceae</taxon>
        <taxon>Hypsizygus</taxon>
    </lineage>
</organism>